<dbReference type="InterPro" id="IPR050097">
    <property type="entry name" value="Ferredoxin-NADP_redctase_2"/>
</dbReference>
<dbReference type="InterPro" id="IPR008255">
    <property type="entry name" value="Pyr_nucl-diS_OxRdtase_2_AS"/>
</dbReference>
<evidence type="ECO:0000256" key="1">
    <source>
        <dbReference type="ARBA" id="ARBA00022630"/>
    </source>
</evidence>
<dbReference type="Pfam" id="PF07992">
    <property type="entry name" value="Pyr_redox_2"/>
    <property type="match status" value="1"/>
</dbReference>
<keyword evidence="4" id="KW-1015">Disulfide bond</keyword>
<feature type="domain" description="FAD/NAD(P)-binding" evidence="6">
    <location>
        <begin position="12"/>
        <end position="297"/>
    </location>
</feature>
<dbReference type="Gene3D" id="3.50.50.60">
    <property type="entry name" value="FAD/NAD(P)-binding domain"/>
    <property type="match status" value="2"/>
</dbReference>
<evidence type="ECO:0000256" key="2">
    <source>
        <dbReference type="ARBA" id="ARBA00022827"/>
    </source>
</evidence>
<protein>
    <submittedName>
        <fullName evidence="7">Thioredoxin-disulfide reductase</fullName>
    </submittedName>
</protein>
<dbReference type="EMBL" id="LWUJ01000011">
    <property type="protein sequence ID" value="OAL10325.1"/>
    <property type="molecule type" value="Genomic_DNA"/>
</dbReference>
<evidence type="ECO:0000256" key="4">
    <source>
        <dbReference type="ARBA" id="ARBA00023157"/>
    </source>
</evidence>
<keyword evidence="3" id="KW-0560">Oxidoreductase</keyword>
<evidence type="ECO:0000313" key="7">
    <source>
        <dbReference type="EMBL" id="OAL10325.1"/>
    </source>
</evidence>
<dbReference type="RefSeq" id="WP_187150167.1">
    <property type="nucleotide sequence ID" value="NZ_LWUJ01000011.1"/>
</dbReference>
<dbReference type="InterPro" id="IPR036188">
    <property type="entry name" value="FAD/NAD-bd_sf"/>
</dbReference>
<keyword evidence="5" id="KW-0676">Redox-active center</keyword>
<dbReference type="PRINTS" id="PR00469">
    <property type="entry name" value="PNDRDTASEII"/>
</dbReference>
<sequence>MQSGKKTHETLFDLFIIGGGPASLTAAIYATRACLKTAFIEKEYPGGKLNKTQSIENYPGYLENLGPDLAEKMLKQALDNEVQQFWGEVIDLKKEGGEWRVYSENKVYRSKTVLIASGMKERVLDIPNVKEYYGKGVSYCAICDGNLYKGKNVVVVGGGNSAVEEAIYLSDITSKVNLVHRRNEFRADAVSVKKMKSINNIIVNTPYIPTEVKVENEVVRGLIIKGENEKLIEGDCVFFYVGLIPESSFLSSLNLERDEGGFIKVNENMRTSEEGLYAAGDIISKGLRQVVTAISDGATAAIAIKNYLNSLDEPN</sequence>
<dbReference type="SUPFAM" id="SSF51905">
    <property type="entry name" value="FAD/NAD(P)-binding domain"/>
    <property type="match status" value="1"/>
</dbReference>
<gene>
    <name evidence="7" type="ORF">A6V39_02700</name>
</gene>
<dbReference type="AlphaFoldDB" id="A0A1A9QEE1"/>
<comment type="caution">
    <text evidence="7">The sequence shown here is derived from an EMBL/GenBank/DDBJ whole genome shotgun (WGS) entry which is preliminary data.</text>
</comment>
<dbReference type="Proteomes" id="UP000077623">
    <property type="component" value="Unassembled WGS sequence"/>
</dbReference>
<dbReference type="PROSITE" id="PS00573">
    <property type="entry name" value="PYRIDINE_REDOX_2"/>
    <property type="match status" value="1"/>
</dbReference>
<dbReference type="PANTHER" id="PTHR48105">
    <property type="entry name" value="THIOREDOXIN REDUCTASE 1-RELATED-RELATED"/>
    <property type="match status" value="1"/>
</dbReference>
<dbReference type="PRINTS" id="PR00368">
    <property type="entry name" value="FADPNR"/>
</dbReference>
<evidence type="ECO:0000259" key="6">
    <source>
        <dbReference type="Pfam" id="PF07992"/>
    </source>
</evidence>
<organism evidence="7 8">
    <name type="scientific">Candidatus Mycoplasma haematobovis</name>
    <dbReference type="NCBI Taxonomy" id="432608"/>
    <lineage>
        <taxon>Bacteria</taxon>
        <taxon>Bacillati</taxon>
        <taxon>Mycoplasmatota</taxon>
        <taxon>Mollicutes</taxon>
        <taxon>Mycoplasmataceae</taxon>
        <taxon>Mycoplasma</taxon>
    </lineage>
</organism>
<proteinExistence type="predicted"/>
<dbReference type="InterPro" id="IPR023753">
    <property type="entry name" value="FAD/NAD-binding_dom"/>
</dbReference>
<evidence type="ECO:0000256" key="3">
    <source>
        <dbReference type="ARBA" id="ARBA00023002"/>
    </source>
</evidence>
<evidence type="ECO:0000256" key="5">
    <source>
        <dbReference type="ARBA" id="ARBA00023284"/>
    </source>
</evidence>
<evidence type="ECO:0000313" key="8">
    <source>
        <dbReference type="Proteomes" id="UP000077623"/>
    </source>
</evidence>
<dbReference type="STRING" id="432608.A6V39_02700"/>
<keyword evidence="1" id="KW-0285">Flavoprotein</keyword>
<reference evidence="8" key="1">
    <citation type="submission" date="2016-04" db="EMBL/GenBank/DDBJ databases">
        <authorList>
            <person name="Quiroz-Castaneda R.E."/>
            <person name="Martinez-Ocampo F."/>
        </authorList>
    </citation>
    <scope>NUCLEOTIDE SEQUENCE [LARGE SCALE GENOMIC DNA]</scope>
    <source>
        <strain evidence="8">INIFAP01</strain>
    </source>
</reference>
<keyword evidence="2" id="KW-0274">FAD</keyword>
<keyword evidence="8" id="KW-1185">Reference proteome</keyword>
<dbReference type="GO" id="GO:0016668">
    <property type="term" value="F:oxidoreductase activity, acting on a sulfur group of donors, NAD(P) as acceptor"/>
    <property type="evidence" value="ECO:0007669"/>
    <property type="project" value="UniProtKB-ARBA"/>
</dbReference>
<name>A0A1A9QEE1_9MOLU</name>
<accession>A0A1A9QEE1</accession>